<evidence type="ECO:0000313" key="2">
    <source>
        <dbReference type="Proteomes" id="UP000250163"/>
    </source>
</evidence>
<dbReference type="Proteomes" id="UP000250163">
    <property type="component" value="Chromosome MORIYA"/>
</dbReference>
<accession>A0A330LLX8</accession>
<organism evidence="1 2">
    <name type="scientific">Moritella yayanosii</name>
    <dbReference type="NCBI Taxonomy" id="69539"/>
    <lineage>
        <taxon>Bacteria</taxon>
        <taxon>Pseudomonadati</taxon>
        <taxon>Pseudomonadota</taxon>
        <taxon>Gammaproteobacteria</taxon>
        <taxon>Alteromonadales</taxon>
        <taxon>Moritellaceae</taxon>
        <taxon>Moritella</taxon>
    </lineage>
</organism>
<sequence length="342" mass="38065">MSSLEMGRLLQDKTLNDEPHAGAAKQLNDLGISGLMTLEAIEFQTLELDAVLANCQQLQDSYAQRKADLPSELQICLHGSATSTEQLAVLVQLIQSAPQALWSLRDESFNCYEMDFRLAALQQHLAILKPLNKQLAQFVNTNALGSISSLQSIQCCLDNAGMFRWFSSKWRKAKQQALTLASNEQLKLDDIQMLFPAMISYVNTQTHFDQLFEQAPILATCHQGLNTDVAPLLAVREWYKDVEFALAEHFASETGILQGLSVIDQQSADKLVSEFNASLVTTIKHIDKQMNKLRLSFPGYQALQQGDVDYVVAVTELKMIIINELCVLKDGGVESHTCLSEL</sequence>
<dbReference type="RefSeq" id="WP_112713022.1">
    <property type="nucleotide sequence ID" value="NZ_LS483250.1"/>
</dbReference>
<evidence type="ECO:0000313" key="1">
    <source>
        <dbReference type="EMBL" id="SQD77412.1"/>
    </source>
</evidence>
<dbReference type="EMBL" id="LS483250">
    <property type="protein sequence ID" value="SQD77412.1"/>
    <property type="molecule type" value="Genomic_DNA"/>
</dbReference>
<proteinExistence type="predicted"/>
<dbReference type="KEGG" id="mya:MORIYA_0934"/>
<reference evidence="2" key="1">
    <citation type="submission" date="2018-05" db="EMBL/GenBank/DDBJ databases">
        <authorList>
            <person name="Cea G.-C."/>
            <person name="William W."/>
        </authorList>
    </citation>
    <scope>NUCLEOTIDE SEQUENCE [LARGE SCALE GENOMIC DNA]</scope>
    <source>
        <strain evidence="2">DB21MT 5</strain>
    </source>
</reference>
<protein>
    <submittedName>
        <fullName evidence="1">Uncharacterized protein</fullName>
    </submittedName>
</protein>
<name>A0A330LLX8_9GAMM</name>
<keyword evidence="2" id="KW-1185">Reference proteome</keyword>
<gene>
    <name evidence="1" type="ORF">MORIYA_0934</name>
</gene>
<dbReference type="OrthoDB" id="9757917at2"/>
<dbReference type="AlphaFoldDB" id="A0A330LLX8"/>